<evidence type="ECO:0000256" key="1">
    <source>
        <dbReference type="SAM" id="MobiDB-lite"/>
    </source>
</evidence>
<evidence type="ECO:0000313" key="3">
    <source>
        <dbReference type="Proteomes" id="UP000707451"/>
    </source>
</evidence>
<organism evidence="2 3">
    <name type="scientific">Linnemannia hyalina</name>
    <dbReference type="NCBI Taxonomy" id="64524"/>
    <lineage>
        <taxon>Eukaryota</taxon>
        <taxon>Fungi</taxon>
        <taxon>Fungi incertae sedis</taxon>
        <taxon>Mucoromycota</taxon>
        <taxon>Mortierellomycotina</taxon>
        <taxon>Mortierellomycetes</taxon>
        <taxon>Mortierellales</taxon>
        <taxon>Mortierellaceae</taxon>
        <taxon>Linnemannia</taxon>
    </lineage>
</organism>
<feature type="compositionally biased region" description="Polar residues" evidence="1">
    <location>
        <begin position="29"/>
        <end position="48"/>
    </location>
</feature>
<dbReference type="EMBL" id="JAHRHY010000009">
    <property type="protein sequence ID" value="KAG9066852.1"/>
    <property type="molecule type" value="Genomic_DNA"/>
</dbReference>
<proteinExistence type="predicted"/>
<comment type="caution">
    <text evidence="2">The sequence shown here is derived from an EMBL/GenBank/DDBJ whole genome shotgun (WGS) entry which is preliminary data.</text>
</comment>
<gene>
    <name evidence="2" type="ORF">KI688_012764</name>
</gene>
<sequence>MDTNIERNHHTLPPEFHSSSPSKYPITGGENTPTNKTGSNSPSPSSIPLGTRPHRKGPTKYPKIELDRLDIEKAAVITSLSGKSDVTLAPSLSATITTGATVTDISEKGTQEQSEQ</sequence>
<feature type="region of interest" description="Disordered" evidence="1">
    <location>
        <begin position="1"/>
        <end position="62"/>
    </location>
</feature>
<dbReference type="AlphaFoldDB" id="A0A9P8BVE6"/>
<protein>
    <submittedName>
        <fullName evidence="2">Uncharacterized protein</fullName>
    </submittedName>
</protein>
<evidence type="ECO:0000313" key="2">
    <source>
        <dbReference type="EMBL" id="KAG9066852.1"/>
    </source>
</evidence>
<keyword evidence="3" id="KW-1185">Reference proteome</keyword>
<reference evidence="2" key="1">
    <citation type="submission" date="2021-06" db="EMBL/GenBank/DDBJ databases">
        <title>Genome Sequence of Mortierella hyaline Strain SCG-10, a Cold-Adapted, Nitrate-Reducing Fungus Isolated from Soil in Minnesota, USA.</title>
        <authorList>
            <person name="Aldossari N."/>
        </authorList>
    </citation>
    <scope>NUCLEOTIDE SEQUENCE</scope>
    <source>
        <strain evidence="2">SCG-10</strain>
    </source>
</reference>
<accession>A0A9P8BVE6</accession>
<name>A0A9P8BVE6_9FUNG</name>
<dbReference type="Proteomes" id="UP000707451">
    <property type="component" value="Unassembled WGS sequence"/>
</dbReference>